<dbReference type="OrthoDB" id="628645at2759"/>
<dbReference type="Proteomes" id="UP000324897">
    <property type="component" value="Chromosome 3"/>
</dbReference>
<feature type="region of interest" description="Disordered" evidence="7">
    <location>
        <begin position="119"/>
        <end position="154"/>
    </location>
</feature>
<dbReference type="InterPro" id="IPR017441">
    <property type="entry name" value="Protein_kinase_ATP_BS"/>
</dbReference>
<evidence type="ECO:0000313" key="9">
    <source>
        <dbReference type="EMBL" id="TVU08644.1"/>
    </source>
</evidence>
<dbReference type="GO" id="GO:0005524">
    <property type="term" value="F:ATP binding"/>
    <property type="evidence" value="ECO:0007669"/>
    <property type="project" value="UniProtKB-UniRule"/>
</dbReference>
<evidence type="ECO:0000256" key="4">
    <source>
        <dbReference type="ARBA" id="ARBA00022840"/>
    </source>
</evidence>
<dbReference type="GO" id="GO:0007346">
    <property type="term" value="P:regulation of mitotic cell cycle"/>
    <property type="evidence" value="ECO:0007669"/>
    <property type="project" value="TreeGrafter"/>
</dbReference>
<dbReference type="EC" id="2.7.11.23" evidence="1"/>
<feature type="binding site" evidence="6">
    <location>
        <position position="112"/>
    </location>
    <ligand>
        <name>ATP</name>
        <dbReference type="ChEBI" id="CHEBI:30616"/>
    </ligand>
</feature>
<dbReference type="Gene3D" id="1.10.510.10">
    <property type="entry name" value="Transferase(Phosphotransferase) domain 1"/>
    <property type="match status" value="1"/>
</dbReference>
<dbReference type="AlphaFoldDB" id="A0A5J9TBA8"/>
<dbReference type="GO" id="GO:0005634">
    <property type="term" value="C:nucleus"/>
    <property type="evidence" value="ECO:0007669"/>
    <property type="project" value="TreeGrafter"/>
</dbReference>
<dbReference type="GO" id="GO:0008353">
    <property type="term" value="F:RNA polymerase II CTD heptapeptide repeat kinase activity"/>
    <property type="evidence" value="ECO:0007669"/>
    <property type="project" value="UniProtKB-EC"/>
</dbReference>
<evidence type="ECO:0000256" key="3">
    <source>
        <dbReference type="ARBA" id="ARBA00022741"/>
    </source>
</evidence>
<keyword evidence="3 6" id="KW-0547">Nucleotide-binding</keyword>
<dbReference type="EMBL" id="RWGY01000039">
    <property type="protein sequence ID" value="TVU08644.1"/>
    <property type="molecule type" value="Genomic_DNA"/>
</dbReference>
<evidence type="ECO:0000313" key="10">
    <source>
        <dbReference type="Proteomes" id="UP000324897"/>
    </source>
</evidence>
<keyword evidence="2" id="KW-0597">Phosphoprotein</keyword>
<dbReference type="InterPro" id="IPR011009">
    <property type="entry name" value="Kinase-like_dom_sf"/>
</dbReference>
<evidence type="ECO:0000256" key="1">
    <source>
        <dbReference type="ARBA" id="ARBA00012409"/>
    </source>
</evidence>
<proteinExistence type="predicted"/>
<dbReference type="PROSITE" id="PS00107">
    <property type="entry name" value="PROTEIN_KINASE_ATP"/>
    <property type="match status" value="1"/>
</dbReference>
<evidence type="ECO:0000256" key="5">
    <source>
        <dbReference type="ARBA" id="ARBA00049280"/>
    </source>
</evidence>
<dbReference type="PANTHER" id="PTHR24056">
    <property type="entry name" value="CELL DIVISION PROTEIN KINASE"/>
    <property type="match status" value="1"/>
</dbReference>
<sequence>MDVEVERAAAGRADMDSILSRLSAEQGAADTTDDSSICMAIYNLGNAAAAPGARMGHFLPNTAHFVEVDALQSQGFPCIARYEEVCELGSGHNGVVVKARNSVTGQIVAVKKLYPKPLYYDDESEEQEEEEEDDDDDEEEDDEENEEEEADPEISRRVLREACFMAACRGHPSLVSLSTIGCLPRTVQYCLIMEHVGPSLYDILVDQRGGKPFPERDVLRMMRQVMSDAKAMHDHGVVHRAITPLNILVADGGAVVKIGDFGEATSMSETDVPYGARLSYVAPECLFQTTGGLNSDLIDSWISEVVYLIEEPRQGERRSKDEQIERLVSSAPKHEYKKAIVGG</sequence>
<comment type="catalytic activity">
    <reaction evidence="5">
        <text>[DNA-directed RNA polymerase] + ATP = phospho-[DNA-directed RNA polymerase] + ADP + H(+)</text>
        <dbReference type="Rhea" id="RHEA:10216"/>
        <dbReference type="Rhea" id="RHEA-COMP:11321"/>
        <dbReference type="Rhea" id="RHEA-COMP:11322"/>
        <dbReference type="ChEBI" id="CHEBI:15378"/>
        <dbReference type="ChEBI" id="CHEBI:30616"/>
        <dbReference type="ChEBI" id="CHEBI:43176"/>
        <dbReference type="ChEBI" id="CHEBI:68546"/>
        <dbReference type="ChEBI" id="CHEBI:456216"/>
        <dbReference type="EC" id="2.7.11.23"/>
    </reaction>
</comment>
<protein>
    <recommendedName>
        <fullName evidence="1">[RNA-polymerase]-subunit kinase</fullName>
        <ecNumber evidence="1">2.7.11.23</ecNumber>
    </recommendedName>
</protein>
<name>A0A5J9TBA8_9POAL</name>
<feature type="compositionally biased region" description="Acidic residues" evidence="7">
    <location>
        <begin position="120"/>
        <end position="152"/>
    </location>
</feature>
<organism evidence="9 10">
    <name type="scientific">Eragrostis curvula</name>
    <name type="common">weeping love grass</name>
    <dbReference type="NCBI Taxonomy" id="38414"/>
    <lineage>
        <taxon>Eukaryota</taxon>
        <taxon>Viridiplantae</taxon>
        <taxon>Streptophyta</taxon>
        <taxon>Embryophyta</taxon>
        <taxon>Tracheophyta</taxon>
        <taxon>Spermatophyta</taxon>
        <taxon>Magnoliopsida</taxon>
        <taxon>Liliopsida</taxon>
        <taxon>Poales</taxon>
        <taxon>Poaceae</taxon>
        <taxon>PACMAD clade</taxon>
        <taxon>Chloridoideae</taxon>
        <taxon>Eragrostideae</taxon>
        <taxon>Eragrostidinae</taxon>
        <taxon>Eragrostis</taxon>
    </lineage>
</organism>
<dbReference type="Gene3D" id="3.30.200.20">
    <property type="entry name" value="Phosphorylase Kinase, domain 1"/>
    <property type="match status" value="1"/>
</dbReference>
<dbReference type="SUPFAM" id="SSF56112">
    <property type="entry name" value="Protein kinase-like (PK-like)"/>
    <property type="match status" value="1"/>
</dbReference>
<dbReference type="InterPro" id="IPR050108">
    <property type="entry name" value="CDK"/>
</dbReference>
<evidence type="ECO:0000256" key="2">
    <source>
        <dbReference type="ARBA" id="ARBA00022553"/>
    </source>
</evidence>
<accession>A0A5J9TBA8</accession>
<dbReference type="InterPro" id="IPR000719">
    <property type="entry name" value="Prot_kinase_dom"/>
</dbReference>
<comment type="caution">
    <text evidence="9">The sequence shown here is derived from an EMBL/GenBank/DDBJ whole genome shotgun (WGS) entry which is preliminary data.</text>
</comment>
<reference evidence="9 10" key="1">
    <citation type="journal article" date="2019" name="Sci. Rep.">
        <title>A high-quality genome of Eragrostis curvula grass provides insights into Poaceae evolution and supports new strategies to enhance forage quality.</title>
        <authorList>
            <person name="Carballo J."/>
            <person name="Santos B.A.C.M."/>
            <person name="Zappacosta D."/>
            <person name="Garbus I."/>
            <person name="Selva J.P."/>
            <person name="Gallo C.A."/>
            <person name="Diaz A."/>
            <person name="Albertini E."/>
            <person name="Caccamo M."/>
            <person name="Echenique V."/>
        </authorList>
    </citation>
    <scope>NUCLEOTIDE SEQUENCE [LARGE SCALE GENOMIC DNA]</scope>
    <source>
        <strain evidence="10">cv. Victoria</strain>
        <tissue evidence="9">Leaf</tissue>
    </source>
</reference>
<evidence type="ECO:0000256" key="6">
    <source>
        <dbReference type="PROSITE-ProRule" id="PRU10141"/>
    </source>
</evidence>
<feature type="domain" description="Protein kinase" evidence="8">
    <location>
        <begin position="82"/>
        <end position="343"/>
    </location>
</feature>
<gene>
    <name evidence="9" type="ORF">EJB05_42055</name>
</gene>
<keyword evidence="10" id="KW-1185">Reference proteome</keyword>
<feature type="non-terminal residue" evidence="9">
    <location>
        <position position="1"/>
    </location>
</feature>
<dbReference type="PANTHER" id="PTHR24056:SF412">
    <property type="entry name" value="PROTEIN KINASE DOMAIN-CONTAINING PROTEIN"/>
    <property type="match status" value="1"/>
</dbReference>
<dbReference type="PROSITE" id="PS50011">
    <property type="entry name" value="PROTEIN_KINASE_DOM"/>
    <property type="match status" value="1"/>
</dbReference>
<evidence type="ECO:0000259" key="8">
    <source>
        <dbReference type="PROSITE" id="PS50011"/>
    </source>
</evidence>
<evidence type="ECO:0000256" key="7">
    <source>
        <dbReference type="SAM" id="MobiDB-lite"/>
    </source>
</evidence>
<dbReference type="Pfam" id="PF00069">
    <property type="entry name" value="Pkinase"/>
    <property type="match status" value="1"/>
</dbReference>
<dbReference type="Gramene" id="TVU08644">
    <property type="protein sequence ID" value="TVU08644"/>
    <property type="gene ID" value="EJB05_42055"/>
</dbReference>
<keyword evidence="4 6" id="KW-0067">ATP-binding</keyword>